<dbReference type="Gene3D" id="1.10.1660.10">
    <property type="match status" value="1"/>
</dbReference>
<feature type="domain" description="Helix-turn-helix" evidence="1">
    <location>
        <begin position="14"/>
        <end position="62"/>
    </location>
</feature>
<comment type="caution">
    <text evidence="2">The sequence shown here is derived from an EMBL/GenBank/DDBJ whole genome shotgun (WGS) entry which is preliminary data.</text>
</comment>
<organism evidence="2 3">
    <name type="scientific">Mycobacterium asiaticum</name>
    <dbReference type="NCBI Taxonomy" id="1790"/>
    <lineage>
        <taxon>Bacteria</taxon>
        <taxon>Bacillati</taxon>
        <taxon>Actinomycetota</taxon>
        <taxon>Actinomycetes</taxon>
        <taxon>Mycobacteriales</taxon>
        <taxon>Mycobacteriaceae</taxon>
        <taxon>Mycobacterium</taxon>
    </lineage>
</organism>
<evidence type="ECO:0000313" key="3">
    <source>
        <dbReference type="Proteomes" id="UP000093928"/>
    </source>
</evidence>
<dbReference type="GO" id="GO:0003677">
    <property type="term" value="F:DNA binding"/>
    <property type="evidence" value="ECO:0007669"/>
    <property type="project" value="InterPro"/>
</dbReference>
<dbReference type="InterPro" id="IPR041657">
    <property type="entry name" value="HTH_17"/>
</dbReference>
<dbReference type="RefSeq" id="WP_065143905.1">
    <property type="nucleotide sequence ID" value="NZ_LZLS01000091.1"/>
</dbReference>
<proteinExistence type="predicted"/>
<evidence type="ECO:0000313" key="2">
    <source>
        <dbReference type="EMBL" id="OBK27702.1"/>
    </source>
</evidence>
<accession>A0A1A3P536</accession>
<sequence length="68" mass="7233">MTPETTALPRTGLVDIPAAAGYFGVHASTVRRWIAKGQLPARRVGPTLIRIRVEDIRAFADGCASVSA</sequence>
<dbReference type="InterPro" id="IPR009061">
    <property type="entry name" value="DNA-bd_dom_put_sf"/>
</dbReference>
<dbReference type="InterPro" id="IPR010093">
    <property type="entry name" value="SinI_DNA-bd"/>
</dbReference>
<dbReference type="AlphaFoldDB" id="A0A1A3P536"/>
<reference evidence="2 3" key="1">
    <citation type="submission" date="2016-06" db="EMBL/GenBank/DDBJ databases">
        <authorList>
            <person name="Kjaerup R.B."/>
            <person name="Dalgaard T.S."/>
            <person name="Juul-Madsen H.R."/>
        </authorList>
    </citation>
    <scope>NUCLEOTIDE SEQUENCE [LARGE SCALE GENOMIC DNA]</scope>
    <source>
        <strain evidence="2 3">1165133.8</strain>
    </source>
</reference>
<protein>
    <recommendedName>
        <fullName evidence="1">Helix-turn-helix domain-containing protein</fullName>
    </recommendedName>
</protein>
<name>A0A1A3P536_MYCAS</name>
<dbReference type="NCBIfam" id="TIGR01764">
    <property type="entry name" value="excise"/>
    <property type="match status" value="1"/>
</dbReference>
<dbReference type="Pfam" id="PF12728">
    <property type="entry name" value="HTH_17"/>
    <property type="match status" value="1"/>
</dbReference>
<gene>
    <name evidence="2" type="ORF">A5634_22305</name>
</gene>
<dbReference type="EMBL" id="LZLS01000091">
    <property type="protein sequence ID" value="OBK27702.1"/>
    <property type="molecule type" value="Genomic_DNA"/>
</dbReference>
<dbReference type="OrthoDB" id="4706085at2"/>
<dbReference type="SUPFAM" id="SSF46955">
    <property type="entry name" value="Putative DNA-binding domain"/>
    <property type="match status" value="1"/>
</dbReference>
<evidence type="ECO:0000259" key="1">
    <source>
        <dbReference type="Pfam" id="PF12728"/>
    </source>
</evidence>
<dbReference type="Proteomes" id="UP000093928">
    <property type="component" value="Unassembled WGS sequence"/>
</dbReference>